<gene>
    <name evidence="3" type="ORF">FK268_13580</name>
</gene>
<accession>A0A5C5RLG8</accession>
<evidence type="ECO:0000313" key="4">
    <source>
        <dbReference type="Proteomes" id="UP000319792"/>
    </source>
</evidence>
<reference evidence="3 4" key="1">
    <citation type="submission" date="2019-08" db="EMBL/GenBank/DDBJ databases">
        <title>Tsukamurella conjunctivitidis sp. nov., Tsukamurella assacharolytica sp. nov. and Tsukamurella sputae sp. nov. isolated from patients with conjunctivitis, bacteraemia (lymphoma) and respiratory infection (sputum) in Hong Kong.</title>
        <authorList>
            <person name="Fok K.M.N."/>
            <person name="Fong J.Y.H."/>
        </authorList>
    </citation>
    <scope>NUCLEOTIDE SEQUENCE [LARGE SCALE GENOMIC DNA]</scope>
    <source>
        <strain evidence="3 4">HKU70</strain>
    </source>
</reference>
<dbReference type="AlphaFoldDB" id="A0A5C5RLG8"/>
<dbReference type="InterPro" id="IPR002864">
    <property type="entry name" value="Acyl-ACP_thioesterase_NHD"/>
</dbReference>
<keyword evidence="4" id="KW-1185">Reference proteome</keyword>
<feature type="domain" description="Acyl-ACP thioesterase-like C-terminal" evidence="2">
    <location>
        <begin position="181"/>
        <end position="253"/>
    </location>
</feature>
<dbReference type="InterPro" id="IPR049427">
    <property type="entry name" value="Acyl-ACP_TE_C"/>
</dbReference>
<evidence type="ECO:0008006" key="5">
    <source>
        <dbReference type="Google" id="ProtNLM"/>
    </source>
</evidence>
<dbReference type="Pfam" id="PF20791">
    <property type="entry name" value="Acyl-ACP_TE_C"/>
    <property type="match status" value="1"/>
</dbReference>
<name>A0A5C5RLG8_9ACTN</name>
<dbReference type="Pfam" id="PF01643">
    <property type="entry name" value="Acyl-ACP_TE"/>
    <property type="match status" value="1"/>
</dbReference>
<comment type="caution">
    <text evidence="3">The sequence shown here is derived from an EMBL/GenBank/DDBJ whole genome shotgun (WGS) entry which is preliminary data.</text>
</comment>
<evidence type="ECO:0000259" key="2">
    <source>
        <dbReference type="Pfam" id="PF20791"/>
    </source>
</evidence>
<evidence type="ECO:0000259" key="1">
    <source>
        <dbReference type="Pfam" id="PF01643"/>
    </source>
</evidence>
<dbReference type="PANTHER" id="PTHR31793:SF24">
    <property type="entry name" value="LONG-CHAIN ACYL-COA THIOESTERASE FADM"/>
    <property type="match status" value="1"/>
</dbReference>
<dbReference type="GO" id="GO:0047617">
    <property type="term" value="F:fatty acyl-CoA hydrolase activity"/>
    <property type="evidence" value="ECO:0007669"/>
    <property type="project" value="TreeGrafter"/>
</dbReference>
<dbReference type="PANTHER" id="PTHR31793">
    <property type="entry name" value="4-HYDROXYBENZOYL-COA THIOESTERASE FAMILY MEMBER"/>
    <property type="match status" value="1"/>
</dbReference>
<organism evidence="3 4">
    <name type="scientific">Tsukamurella sputi</name>
    <dbReference type="NCBI Taxonomy" id="2591848"/>
    <lineage>
        <taxon>Bacteria</taxon>
        <taxon>Bacillati</taxon>
        <taxon>Actinomycetota</taxon>
        <taxon>Actinomycetes</taxon>
        <taxon>Mycobacteriales</taxon>
        <taxon>Tsukamurellaceae</taxon>
        <taxon>Tsukamurella</taxon>
    </lineage>
</organism>
<dbReference type="EMBL" id="VIGV01000004">
    <property type="protein sequence ID" value="TWS23323.1"/>
    <property type="molecule type" value="Genomic_DNA"/>
</dbReference>
<protein>
    <recommendedName>
        <fullName evidence="5">Acyl-[acyl-carrier-protein] thioesterase</fullName>
    </recommendedName>
</protein>
<dbReference type="GO" id="GO:0006633">
    <property type="term" value="P:fatty acid biosynthetic process"/>
    <property type="evidence" value="ECO:0007669"/>
    <property type="project" value="InterPro"/>
</dbReference>
<proteinExistence type="predicted"/>
<dbReference type="InterPro" id="IPR050563">
    <property type="entry name" value="4-hydroxybenzoyl-CoA_TE"/>
</dbReference>
<feature type="domain" description="Acyl-ACP thioesterase N-terminal hotdog" evidence="1">
    <location>
        <begin position="32"/>
        <end position="147"/>
    </location>
</feature>
<dbReference type="Proteomes" id="UP000319792">
    <property type="component" value="Unassembled WGS sequence"/>
</dbReference>
<sequence length="294" mass="33104">MTPHPDRVAGVSTPAWTPSTYEFLQAAPPGPSFERTWPVRTGDVDPGRRVRLDGIARYLQDMANDEMFHRGFDATDPYWLVRRSIIDVHEPLHWPSDVTLLRWCESTSSRWCNMRITLRGSAGGHVETEAFWIRFSADSGMPTHISEGGMEYLQQHVTETRLRWKALNTATPPEPSARDYTVKLRATDFDPYQHLNNAAYLQLVEDDLNGDPLLAAPHRAIIEYLAPIPLGSSVQVRSERDEAGYRQWLHLLDADGAPARKPAAAVSVTPLPGAPFAPPAPWPPEQVERIEWRA</sequence>
<evidence type="ECO:0000313" key="3">
    <source>
        <dbReference type="EMBL" id="TWS23323.1"/>
    </source>
</evidence>
<dbReference type="SUPFAM" id="SSF54637">
    <property type="entry name" value="Thioesterase/thiol ester dehydrase-isomerase"/>
    <property type="match status" value="2"/>
</dbReference>
<dbReference type="InterPro" id="IPR029069">
    <property type="entry name" value="HotDog_dom_sf"/>
</dbReference>
<dbReference type="Gene3D" id="3.10.129.10">
    <property type="entry name" value="Hotdog Thioesterase"/>
    <property type="match status" value="1"/>
</dbReference>